<dbReference type="RefSeq" id="XP_009690165.1">
    <property type="nucleotide sequence ID" value="XM_009691870.1"/>
</dbReference>
<evidence type="ECO:0000313" key="2">
    <source>
        <dbReference type="Proteomes" id="UP000003786"/>
    </source>
</evidence>
<dbReference type="VEuPathDB" id="PiroplasmaDB:TOT_020000136"/>
<dbReference type="AlphaFoldDB" id="J4DP04"/>
<dbReference type="EMBL" id="AP011947">
    <property type="protein sequence ID" value="BAM39864.1"/>
    <property type="molecule type" value="Genomic_DNA"/>
</dbReference>
<evidence type="ECO:0000313" key="1">
    <source>
        <dbReference type="EMBL" id="BAM39864.1"/>
    </source>
</evidence>
<organism evidence="1 2">
    <name type="scientific">Theileria orientalis strain Shintoku</name>
    <dbReference type="NCBI Taxonomy" id="869250"/>
    <lineage>
        <taxon>Eukaryota</taxon>
        <taxon>Sar</taxon>
        <taxon>Alveolata</taxon>
        <taxon>Apicomplexa</taxon>
        <taxon>Aconoidasida</taxon>
        <taxon>Piroplasmida</taxon>
        <taxon>Theileriidae</taxon>
        <taxon>Theileria</taxon>
    </lineage>
</organism>
<protein>
    <submittedName>
        <fullName evidence="1">Uncharacterized protein</fullName>
    </submittedName>
</protein>
<dbReference type="OrthoDB" id="10359720at2759"/>
<gene>
    <name evidence="1" type="ORF">TOT_020000136</name>
</gene>
<name>J4DP04_THEOR</name>
<accession>J4DP04</accession>
<dbReference type="eggNOG" id="ENOG502QXU2">
    <property type="taxonomic scope" value="Eukaryota"/>
</dbReference>
<dbReference type="KEGG" id="tot:TOT_020000136"/>
<sequence length="170" mass="19190">MNTNTPSSDTSHGILEQLEDYVRFKINLINGLMDLRTDVPDGKCKEAFEDVIKTFSDVDILVDSLTHKVERDKSFVKYIHSILKSNDSQMVNLLKLAQTVNEKGGLPADSITEHKSEPSDQITVKNKDISTSNITSNIKKRQPLENSKLTTIHRRKAVVTNSGIPRWKLK</sequence>
<dbReference type="GeneID" id="20714316"/>
<dbReference type="Proteomes" id="UP000003786">
    <property type="component" value="Chromosome 2"/>
</dbReference>
<keyword evidence="2" id="KW-1185">Reference proteome</keyword>
<proteinExistence type="predicted"/>
<reference evidence="1 2" key="1">
    <citation type="journal article" date="2012" name="MBio">
        <title>Comparative genome analysis of three eukaryotic parasites with differing abilities to transform leukocytes reveals key mediators of Theileria-induced leukocyte transformation.</title>
        <authorList>
            <person name="Hayashida K."/>
            <person name="Hara Y."/>
            <person name="Abe T."/>
            <person name="Yamasaki C."/>
            <person name="Toyoda A."/>
            <person name="Kosuge T."/>
            <person name="Suzuki Y."/>
            <person name="Sato Y."/>
            <person name="Kawashima S."/>
            <person name="Katayama T."/>
            <person name="Wakaguri H."/>
            <person name="Inoue N."/>
            <person name="Homma K."/>
            <person name="Tada-Umezaki M."/>
            <person name="Yagi Y."/>
            <person name="Fujii Y."/>
            <person name="Habara T."/>
            <person name="Kanehisa M."/>
            <person name="Watanabe H."/>
            <person name="Ito K."/>
            <person name="Gojobori T."/>
            <person name="Sugawara H."/>
            <person name="Imanishi T."/>
            <person name="Weir W."/>
            <person name="Gardner M."/>
            <person name="Pain A."/>
            <person name="Shiels B."/>
            <person name="Hattori M."/>
            <person name="Nene V."/>
            <person name="Sugimoto C."/>
        </authorList>
    </citation>
    <scope>NUCLEOTIDE SEQUENCE [LARGE SCALE GENOMIC DNA]</scope>
    <source>
        <strain evidence="1 2">Shintoku</strain>
    </source>
</reference>